<gene>
    <name evidence="2" type="ORF">CK203_019012</name>
    <name evidence="1" type="ORF">CK203_088969</name>
</gene>
<evidence type="ECO:0000313" key="3">
    <source>
        <dbReference type="Proteomes" id="UP000288805"/>
    </source>
</evidence>
<accession>A0A438DX96</accession>
<dbReference type="PANTHER" id="PTHR35748">
    <property type="entry name" value="OS05G0358400 PROTEIN"/>
    <property type="match status" value="1"/>
</dbReference>
<dbReference type="PANTHER" id="PTHR35748:SF1">
    <property type="entry name" value="OS05G0358400 PROTEIN"/>
    <property type="match status" value="1"/>
</dbReference>
<dbReference type="EMBL" id="QGNW01001467">
    <property type="protein sequence ID" value="RVW40007.1"/>
    <property type="molecule type" value="Genomic_DNA"/>
</dbReference>
<dbReference type="EMBL" id="QGNW01000089">
    <property type="protein sequence ID" value="RVW99119.1"/>
    <property type="molecule type" value="Genomic_DNA"/>
</dbReference>
<dbReference type="AlphaFoldDB" id="A0A438DX96"/>
<evidence type="ECO:0000313" key="1">
    <source>
        <dbReference type="EMBL" id="RVW40007.1"/>
    </source>
</evidence>
<evidence type="ECO:0000313" key="2">
    <source>
        <dbReference type="EMBL" id="RVW99119.1"/>
    </source>
</evidence>
<comment type="caution">
    <text evidence="1">The sequence shown here is derived from an EMBL/GenBank/DDBJ whole genome shotgun (WGS) entry which is preliminary data.</text>
</comment>
<reference evidence="1 3" key="1">
    <citation type="journal article" date="2018" name="PLoS Genet.">
        <title>Population sequencing reveals clonal diversity and ancestral inbreeding in the grapevine cultivar Chardonnay.</title>
        <authorList>
            <person name="Roach M.J."/>
            <person name="Johnson D.L."/>
            <person name="Bohlmann J."/>
            <person name="van Vuuren H.J."/>
            <person name="Jones S.J."/>
            <person name="Pretorius I.S."/>
            <person name="Schmidt S.A."/>
            <person name="Borneman A.R."/>
        </authorList>
    </citation>
    <scope>NUCLEOTIDE SEQUENCE [LARGE SCALE GENOMIC DNA]</scope>
    <source>
        <strain evidence="3">cv. Chardonnay</strain>
        <strain evidence="1">I10V1</strain>
        <tissue evidence="1">Leaf</tissue>
    </source>
</reference>
<proteinExistence type="predicted"/>
<protein>
    <submittedName>
        <fullName evidence="1">Uncharacterized protein</fullName>
    </submittedName>
</protein>
<sequence>MTTSLDFPFILWTSSRGRGRTGRWRHSRSLSSLAFPTPHRAIATYTALHFVAKPDRWASSPALYSGDVINHSELTELHDESDFEKLASSNDDLLSICGFGSLLSERSARSTFPDLINFRVARLNGFRRVFAHVTPVFFERGIAKPETMVNINSFLSSAFFQEISGLSVEPCEGESLIVTVFEIHRSEIPSYIKREIEYRFLAVFPETLDGTPFTSPAVLCARYSDEEFLQIRCKDQVHEILNKLIDLFEDLEIIPGSKEMFFEQYGRYNIHKIWRDDVFPCRVYLRHCCKTLCSLLAAKSLSDAAYNDFLDHTFLADRKTTIREYLATTGSGIMEEEPPESLKARYGG</sequence>
<organism evidence="1 3">
    <name type="scientific">Vitis vinifera</name>
    <name type="common">Grape</name>
    <dbReference type="NCBI Taxonomy" id="29760"/>
    <lineage>
        <taxon>Eukaryota</taxon>
        <taxon>Viridiplantae</taxon>
        <taxon>Streptophyta</taxon>
        <taxon>Embryophyta</taxon>
        <taxon>Tracheophyta</taxon>
        <taxon>Spermatophyta</taxon>
        <taxon>Magnoliopsida</taxon>
        <taxon>eudicotyledons</taxon>
        <taxon>Gunneridae</taxon>
        <taxon>Pentapetalae</taxon>
        <taxon>rosids</taxon>
        <taxon>Vitales</taxon>
        <taxon>Vitaceae</taxon>
        <taxon>Viteae</taxon>
        <taxon>Vitis</taxon>
    </lineage>
</organism>
<name>A0A438DX96_VITVI</name>
<dbReference type="Proteomes" id="UP000288805">
    <property type="component" value="Unassembled WGS sequence"/>
</dbReference>